<evidence type="ECO:0000256" key="1">
    <source>
        <dbReference type="ARBA" id="ARBA00022603"/>
    </source>
</evidence>
<dbReference type="Proteomes" id="UP001556367">
    <property type="component" value="Unassembled WGS sequence"/>
</dbReference>
<gene>
    <name evidence="3" type="ORF">HGRIS_008553</name>
</gene>
<sequence>MVTVRELARSQGFRDDFVFESIRRDEDVVTFHRQIGNAVPWQVGIALGRELRNTLLDKWIGTHKQVITIDEAGQ</sequence>
<dbReference type="SUPFAM" id="SSF53335">
    <property type="entry name" value="S-adenosyl-L-methionine-dependent methyltransferases"/>
    <property type="match status" value="1"/>
</dbReference>
<evidence type="ECO:0000313" key="3">
    <source>
        <dbReference type="EMBL" id="KAL0951896.1"/>
    </source>
</evidence>
<keyword evidence="4" id="KW-1185">Reference proteome</keyword>
<protein>
    <recommendedName>
        <fullName evidence="5">DNA (cytosine-5-)-methyltransferase</fullName>
    </recommendedName>
</protein>
<dbReference type="Gene3D" id="3.90.120.10">
    <property type="entry name" value="DNA Methylase, subunit A, domain 2"/>
    <property type="match status" value="1"/>
</dbReference>
<evidence type="ECO:0000313" key="4">
    <source>
        <dbReference type="Proteomes" id="UP001556367"/>
    </source>
</evidence>
<evidence type="ECO:0008006" key="5">
    <source>
        <dbReference type="Google" id="ProtNLM"/>
    </source>
</evidence>
<evidence type="ECO:0000256" key="2">
    <source>
        <dbReference type="ARBA" id="ARBA00022679"/>
    </source>
</evidence>
<dbReference type="Pfam" id="PF00145">
    <property type="entry name" value="DNA_methylase"/>
    <property type="match status" value="1"/>
</dbReference>
<dbReference type="EMBL" id="JASNQZ010000011">
    <property type="protein sequence ID" value="KAL0951896.1"/>
    <property type="molecule type" value="Genomic_DNA"/>
</dbReference>
<proteinExistence type="predicted"/>
<accession>A0ABR3J9D6</accession>
<dbReference type="InterPro" id="IPR029063">
    <property type="entry name" value="SAM-dependent_MTases_sf"/>
</dbReference>
<dbReference type="InterPro" id="IPR001525">
    <property type="entry name" value="C5_MeTfrase"/>
</dbReference>
<comment type="caution">
    <text evidence="3">The sequence shown here is derived from an EMBL/GenBank/DDBJ whole genome shotgun (WGS) entry which is preliminary data.</text>
</comment>
<name>A0ABR3J9D6_9AGAR</name>
<reference evidence="4" key="1">
    <citation type="submission" date="2024-06" db="EMBL/GenBank/DDBJ databases">
        <title>Multi-omics analyses provide insights into the biosynthesis of the anticancer antibiotic pleurotin in Hohenbuehelia grisea.</title>
        <authorList>
            <person name="Weaver J.A."/>
            <person name="Alberti F."/>
        </authorList>
    </citation>
    <scope>NUCLEOTIDE SEQUENCE [LARGE SCALE GENOMIC DNA]</scope>
    <source>
        <strain evidence="4">T-177</strain>
    </source>
</reference>
<keyword evidence="1" id="KW-0489">Methyltransferase</keyword>
<keyword evidence="2" id="KW-0808">Transferase</keyword>
<organism evidence="3 4">
    <name type="scientific">Hohenbuehelia grisea</name>
    <dbReference type="NCBI Taxonomy" id="104357"/>
    <lineage>
        <taxon>Eukaryota</taxon>
        <taxon>Fungi</taxon>
        <taxon>Dikarya</taxon>
        <taxon>Basidiomycota</taxon>
        <taxon>Agaricomycotina</taxon>
        <taxon>Agaricomycetes</taxon>
        <taxon>Agaricomycetidae</taxon>
        <taxon>Agaricales</taxon>
        <taxon>Pleurotineae</taxon>
        <taxon>Pleurotaceae</taxon>
        <taxon>Hohenbuehelia</taxon>
    </lineage>
</organism>